<keyword evidence="2" id="KW-1133">Transmembrane helix</keyword>
<dbReference type="OMA" id="TYIFFKL"/>
<evidence type="ECO:0000256" key="1">
    <source>
        <dbReference type="SAM" id="MobiDB-lite"/>
    </source>
</evidence>
<dbReference type="Proteomes" id="UP000195521">
    <property type="component" value="Unassembled WGS sequence"/>
</dbReference>
<keyword evidence="2" id="KW-0472">Membrane</keyword>
<accession>A0A1Y1JL19</accession>
<protein>
    <submittedName>
        <fullName evidence="3">Uncharacterized protein</fullName>
    </submittedName>
</protein>
<proteinExistence type="predicted"/>
<sequence>MADTKTLSNEQSKKGKMNSILFYSKIFACTLLIWASQCTYNNEYTEGGVVYSALNRSLSENAPRRNFPQGTRGPYMQEGVHDQQHPSTSHGMPQASTSAPASDLNIDIEKKLKDLKDVVWDKVENAVEWKAIADSVKDYVNQVDVKIESKLFDTVNRANNERRTMQNPDISTRAISTFSQNYTIITPPLLLLTLSILTSDRCKRHFSNILLTAVLVTLTYIFFKLKKMDDNKK</sequence>
<dbReference type="GeneID" id="39749969"/>
<keyword evidence="2" id="KW-0812">Transmembrane</keyword>
<gene>
    <name evidence="3" type="ORF">PGO_140200</name>
</gene>
<evidence type="ECO:0000313" key="3">
    <source>
        <dbReference type="EMBL" id="GAW83226.1"/>
    </source>
</evidence>
<dbReference type="RefSeq" id="XP_028545815.1">
    <property type="nucleotide sequence ID" value="XM_028690014.1"/>
</dbReference>
<feature type="region of interest" description="Disordered" evidence="1">
    <location>
        <begin position="61"/>
        <end position="101"/>
    </location>
</feature>
<comment type="caution">
    <text evidence="3">The sequence shown here is derived from an EMBL/GenBank/DDBJ whole genome shotgun (WGS) entry which is preliminary data.</text>
</comment>
<reference evidence="4" key="1">
    <citation type="submission" date="2017-04" db="EMBL/GenBank/DDBJ databases">
        <title>Plasmodium gonderi genome.</title>
        <authorList>
            <person name="Arisue N."/>
            <person name="Honma H."/>
            <person name="Kawai S."/>
            <person name="Tougan T."/>
            <person name="Tanabe K."/>
            <person name="Horii T."/>
        </authorList>
    </citation>
    <scope>NUCLEOTIDE SEQUENCE [LARGE SCALE GENOMIC DNA]</scope>
    <source>
        <strain evidence="4">ATCC 30045</strain>
    </source>
</reference>
<keyword evidence="4" id="KW-1185">Reference proteome</keyword>
<feature type="transmembrane region" description="Helical" evidence="2">
    <location>
        <begin position="205"/>
        <end position="223"/>
    </location>
</feature>
<organism evidence="3 4">
    <name type="scientific">Plasmodium gonderi</name>
    <dbReference type="NCBI Taxonomy" id="77519"/>
    <lineage>
        <taxon>Eukaryota</taxon>
        <taxon>Sar</taxon>
        <taxon>Alveolata</taxon>
        <taxon>Apicomplexa</taxon>
        <taxon>Aconoidasida</taxon>
        <taxon>Haemosporida</taxon>
        <taxon>Plasmodiidae</taxon>
        <taxon>Plasmodium</taxon>
        <taxon>Plasmodium (Plasmodium)</taxon>
    </lineage>
</organism>
<dbReference type="AlphaFoldDB" id="A0A1Y1JL19"/>
<evidence type="ECO:0000256" key="2">
    <source>
        <dbReference type="SAM" id="Phobius"/>
    </source>
</evidence>
<name>A0A1Y1JL19_PLAGO</name>
<dbReference type="OrthoDB" id="383166at2759"/>
<evidence type="ECO:0000313" key="4">
    <source>
        <dbReference type="Proteomes" id="UP000195521"/>
    </source>
</evidence>
<dbReference type="EMBL" id="BDQF01000015">
    <property type="protein sequence ID" value="GAW83226.1"/>
    <property type="molecule type" value="Genomic_DNA"/>
</dbReference>
<feature type="compositionally biased region" description="Polar residues" evidence="1">
    <location>
        <begin position="85"/>
        <end position="100"/>
    </location>
</feature>